<dbReference type="GO" id="GO:0016491">
    <property type="term" value="F:oxidoreductase activity"/>
    <property type="evidence" value="ECO:0007669"/>
    <property type="project" value="InterPro"/>
</dbReference>
<gene>
    <name evidence="3" type="ORF">PISL3812_03472</name>
</gene>
<dbReference type="EMBL" id="CVMT01000002">
    <property type="protein sequence ID" value="CRG86466.1"/>
    <property type="molecule type" value="Genomic_DNA"/>
</dbReference>
<protein>
    <submittedName>
        <fullName evidence="3">Uncharacterized protein</fullName>
    </submittedName>
</protein>
<accession>A0A0U1LUJ0</accession>
<organism evidence="3 4">
    <name type="scientific">Talaromyces islandicus</name>
    <name type="common">Penicillium islandicum</name>
    <dbReference type="NCBI Taxonomy" id="28573"/>
    <lineage>
        <taxon>Eukaryota</taxon>
        <taxon>Fungi</taxon>
        <taxon>Dikarya</taxon>
        <taxon>Ascomycota</taxon>
        <taxon>Pezizomycotina</taxon>
        <taxon>Eurotiomycetes</taxon>
        <taxon>Eurotiomycetidae</taxon>
        <taxon>Eurotiales</taxon>
        <taxon>Trichocomaceae</taxon>
        <taxon>Talaromyces</taxon>
        <taxon>Talaromyces sect. Islandici</taxon>
    </lineage>
</organism>
<evidence type="ECO:0000256" key="2">
    <source>
        <dbReference type="SAM" id="MobiDB-lite"/>
    </source>
</evidence>
<name>A0A0U1LUJ0_TALIS</name>
<feature type="region of interest" description="Disordered" evidence="2">
    <location>
        <begin position="157"/>
        <end position="193"/>
    </location>
</feature>
<keyword evidence="4" id="KW-1185">Reference proteome</keyword>
<dbReference type="PANTHER" id="PTHR34598">
    <property type="entry name" value="BLL6449 PROTEIN"/>
    <property type="match status" value="1"/>
</dbReference>
<dbReference type="PANTHER" id="PTHR34598:SF3">
    <property type="entry name" value="OXIDOREDUCTASE AN1597"/>
    <property type="match status" value="1"/>
</dbReference>
<sequence>MGATGTSEQPQLQGKFMLPVIDEEAKKSDPWTRMYHQPPPFKTLVPRSFPLIDLRPQLEDPTYLPVDMLQYYGFAVVKHKSAALLGISPQKAGEAAVTVGLSLYYAEMGALVKETTGASRVFITHSITRGGEAPEKYEIPKGLDAKLFKNVKECGPNKDTISSSEPGNAKEDTQRTTNLNEGPIHVPTGQPIRVPHQDYTPLGARQSVRHQRDDIFRAGLETGVITAEDKICENHTFSAKDGKSDLVLAEEYNQEGKLGPRYAAYSIWRPLKKIGRDPLALCPRTKKTANVNDGQYFYFHYDNKVPGPPHLGGDFLKEYAVLGLQSVGDSGDAAQVSTLKWYYVSAQEPDEVLFIKLFDSAALGEDARHAGAPWHASPDVGDANSSDPRESIELRVVAFW</sequence>
<dbReference type="OMA" id="KWYYVSA"/>
<dbReference type="AlphaFoldDB" id="A0A0U1LUJ0"/>
<evidence type="ECO:0000313" key="4">
    <source>
        <dbReference type="Proteomes" id="UP000054383"/>
    </source>
</evidence>
<proteinExistence type="inferred from homology"/>
<dbReference type="InterPro" id="IPR044053">
    <property type="entry name" value="AsaB-like"/>
</dbReference>
<comment type="similarity">
    <text evidence="1">Belongs to the asaB hydroxylase/desaturase family.</text>
</comment>
<evidence type="ECO:0000256" key="1">
    <source>
        <dbReference type="ARBA" id="ARBA00023604"/>
    </source>
</evidence>
<dbReference type="Proteomes" id="UP000054383">
    <property type="component" value="Unassembled WGS sequence"/>
</dbReference>
<dbReference type="OrthoDB" id="412788at2759"/>
<evidence type="ECO:0000313" key="3">
    <source>
        <dbReference type="EMBL" id="CRG86466.1"/>
    </source>
</evidence>
<dbReference type="STRING" id="28573.A0A0U1LUJ0"/>
<reference evidence="3 4" key="1">
    <citation type="submission" date="2015-04" db="EMBL/GenBank/DDBJ databases">
        <authorList>
            <person name="Syromyatnikov M.Y."/>
            <person name="Popov V.N."/>
        </authorList>
    </citation>
    <scope>NUCLEOTIDE SEQUENCE [LARGE SCALE GENOMIC DNA]</scope>
    <source>
        <strain evidence="3">WF-38-12</strain>
    </source>
</reference>